<keyword evidence="3" id="KW-1185">Reference proteome</keyword>
<feature type="region of interest" description="Disordered" evidence="1">
    <location>
        <begin position="399"/>
        <end position="418"/>
    </location>
</feature>
<dbReference type="InParanoid" id="I7MJK4"/>
<organism evidence="2 3">
    <name type="scientific">Tetrahymena thermophila (strain SB210)</name>
    <dbReference type="NCBI Taxonomy" id="312017"/>
    <lineage>
        <taxon>Eukaryota</taxon>
        <taxon>Sar</taxon>
        <taxon>Alveolata</taxon>
        <taxon>Ciliophora</taxon>
        <taxon>Intramacronucleata</taxon>
        <taxon>Oligohymenophorea</taxon>
        <taxon>Hymenostomatida</taxon>
        <taxon>Tetrahymenina</taxon>
        <taxon>Tetrahymenidae</taxon>
        <taxon>Tetrahymena</taxon>
    </lineage>
</organism>
<gene>
    <name evidence="2" type="ORF">TTHERM_00688320</name>
</gene>
<dbReference type="RefSeq" id="XP_001026934.2">
    <property type="nucleotide sequence ID" value="XM_001026934.3"/>
</dbReference>
<protein>
    <submittedName>
        <fullName evidence="2">Zinc finger transcription factor sma protein, putative</fullName>
    </submittedName>
</protein>
<name>I7MJK4_TETTS</name>
<proteinExistence type="predicted"/>
<dbReference type="AlphaFoldDB" id="I7MJK4"/>
<evidence type="ECO:0000313" key="3">
    <source>
        <dbReference type="Proteomes" id="UP000009168"/>
    </source>
</evidence>
<dbReference type="Proteomes" id="UP000009168">
    <property type="component" value="Unassembled WGS sequence"/>
</dbReference>
<feature type="compositionally biased region" description="Polar residues" evidence="1">
    <location>
        <begin position="399"/>
        <end position="415"/>
    </location>
</feature>
<evidence type="ECO:0000313" key="2">
    <source>
        <dbReference type="EMBL" id="EAS06692.2"/>
    </source>
</evidence>
<sequence length="664" mass="77968">MKHQNVDNKIVQTTSENVQKQLCCIKERVIRYNATTLNIPKSEESLNWGKVEKLPFQIEVFFSRPMKNIEYEKIDENAGYWSAYYNVQLPTIVIENSNQGFDHGILLKVVQVTQLKGEVIKVTELVGEDSQFIQSLQRTELKGLKLNTPQKLQNKKRCIHHIAICAFKQVEESSCNNLELIGLSICGGFSLKSRKKSHQEKGLDTSYFKPIELTQSLLQRKCKQQPIMISNNIEGLLLYFTSPNIRHKIIHPLFLSVRFSQAVKLYLCSKTFPAESDVQNKVKKICTEFSKCQTGNEIQKNHTMEIMIDDTSYVQGATDKEDQVQRKKKIQKVLKALECTKDSKCLYYLKSDQEETKERLSYYHFETQSIKDNLISIYKSIYQLHSGVNEKDWYIQDSQRTQNTSPSTPQIGQSKLNRKRKVSSVIDVNEYRKANSSLKKILYKIQVQYREETQMSTLNQESFKHMMQQNDEQQNSNYEVISQIISTPTPAIQGNQDINLEPQINIKYEAECHQKADQLNKIRYQNFVKQEENELFQTSTVQDQQPLNICTHIENSEQKMRQPQIKKESQDLEQQSCNYQFNLPQQAHPFLNIQSIQEMNRIKYQYQQCQMQLFYQYEQHQKPYYPYNYRSNPPQWYGFQNPHPISPNNQNKYKNCQFQGGFHI</sequence>
<dbReference type="EMBL" id="GG662260">
    <property type="protein sequence ID" value="EAS06692.2"/>
    <property type="molecule type" value="Genomic_DNA"/>
</dbReference>
<dbReference type="KEGG" id="tet:TTHERM_00688320"/>
<reference evidence="3" key="1">
    <citation type="journal article" date="2006" name="PLoS Biol.">
        <title>Macronuclear genome sequence of the ciliate Tetrahymena thermophila, a model eukaryote.</title>
        <authorList>
            <person name="Eisen J.A."/>
            <person name="Coyne R.S."/>
            <person name="Wu M."/>
            <person name="Wu D."/>
            <person name="Thiagarajan M."/>
            <person name="Wortman J.R."/>
            <person name="Badger J.H."/>
            <person name="Ren Q."/>
            <person name="Amedeo P."/>
            <person name="Jones K.M."/>
            <person name="Tallon L.J."/>
            <person name="Delcher A.L."/>
            <person name="Salzberg S.L."/>
            <person name="Silva J.C."/>
            <person name="Haas B.J."/>
            <person name="Majoros W.H."/>
            <person name="Farzad M."/>
            <person name="Carlton J.M."/>
            <person name="Smith R.K. Jr."/>
            <person name="Garg J."/>
            <person name="Pearlman R.E."/>
            <person name="Karrer K.M."/>
            <person name="Sun L."/>
            <person name="Manning G."/>
            <person name="Elde N.C."/>
            <person name="Turkewitz A.P."/>
            <person name="Asai D.J."/>
            <person name="Wilkes D.E."/>
            <person name="Wang Y."/>
            <person name="Cai H."/>
            <person name="Collins K."/>
            <person name="Stewart B.A."/>
            <person name="Lee S.R."/>
            <person name="Wilamowska K."/>
            <person name="Weinberg Z."/>
            <person name="Ruzzo W.L."/>
            <person name="Wloga D."/>
            <person name="Gaertig J."/>
            <person name="Frankel J."/>
            <person name="Tsao C.-C."/>
            <person name="Gorovsky M.A."/>
            <person name="Keeling P.J."/>
            <person name="Waller R.F."/>
            <person name="Patron N.J."/>
            <person name="Cherry J.M."/>
            <person name="Stover N.A."/>
            <person name="Krieger C.J."/>
            <person name="del Toro C."/>
            <person name="Ryder H.F."/>
            <person name="Williamson S.C."/>
            <person name="Barbeau R.A."/>
            <person name="Hamilton E.P."/>
            <person name="Orias E."/>
        </authorList>
    </citation>
    <scope>NUCLEOTIDE SEQUENCE [LARGE SCALE GENOMIC DNA]</scope>
    <source>
        <strain evidence="3">SB210</strain>
    </source>
</reference>
<dbReference type="GeneID" id="7843983"/>
<evidence type="ECO:0000256" key="1">
    <source>
        <dbReference type="SAM" id="MobiDB-lite"/>
    </source>
</evidence>
<accession>I7MJK4</accession>